<dbReference type="RefSeq" id="WP_267665451.1">
    <property type="nucleotide sequence ID" value="NZ_JAODIX010000068.1"/>
</dbReference>
<dbReference type="Proteomes" id="UP001596390">
    <property type="component" value="Unassembled WGS sequence"/>
</dbReference>
<evidence type="ECO:0000259" key="3">
    <source>
        <dbReference type="Pfam" id="PF24034"/>
    </source>
</evidence>
<evidence type="ECO:0000256" key="1">
    <source>
        <dbReference type="SAM" id="MobiDB-lite"/>
    </source>
</evidence>
<feature type="compositionally biased region" description="Acidic residues" evidence="1">
    <location>
        <begin position="417"/>
        <end position="434"/>
    </location>
</feature>
<keyword evidence="2" id="KW-0472">Membrane</keyword>
<evidence type="ECO:0000313" key="5">
    <source>
        <dbReference type="EMBL" id="MFC7187998.1"/>
    </source>
</evidence>
<dbReference type="EMBL" id="JBHSZZ010000068">
    <property type="protein sequence ID" value="MFC7187998.1"/>
    <property type="molecule type" value="Genomic_DNA"/>
</dbReference>
<feature type="region of interest" description="Disordered" evidence="1">
    <location>
        <begin position="412"/>
        <end position="434"/>
    </location>
</feature>
<dbReference type="Pfam" id="PF24034">
    <property type="entry name" value="DUF7343"/>
    <property type="match status" value="1"/>
</dbReference>
<dbReference type="Pfam" id="PF24036">
    <property type="entry name" value="DUF7345"/>
    <property type="match status" value="1"/>
</dbReference>
<feature type="domain" description="DUF7343" evidence="3">
    <location>
        <begin position="356"/>
        <end position="417"/>
    </location>
</feature>
<accession>A0ABD5YFA4</accession>
<organism evidence="5 6">
    <name type="scientific">Halorubrum yunnanense</name>
    <dbReference type="NCBI Taxonomy" id="1526162"/>
    <lineage>
        <taxon>Archaea</taxon>
        <taxon>Methanobacteriati</taxon>
        <taxon>Methanobacteriota</taxon>
        <taxon>Stenosarchaea group</taxon>
        <taxon>Halobacteria</taxon>
        <taxon>Halobacteriales</taxon>
        <taxon>Haloferacaceae</taxon>
        <taxon>Halorubrum</taxon>
    </lineage>
</organism>
<dbReference type="AlphaFoldDB" id="A0ABD5YFA4"/>
<evidence type="ECO:0000256" key="2">
    <source>
        <dbReference type="SAM" id="Phobius"/>
    </source>
</evidence>
<feature type="transmembrane region" description="Helical" evidence="2">
    <location>
        <begin position="266"/>
        <end position="287"/>
    </location>
</feature>
<evidence type="ECO:0000259" key="4">
    <source>
        <dbReference type="Pfam" id="PF24036"/>
    </source>
</evidence>
<evidence type="ECO:0000313" key="6">
    <source>
        <dbReference type="Proteomes" id="UP001596390"/>
    </source>
</evidence>
<keyword evidence="2" id="KW-1133">Transmembrane helix</keyword>
<comment type="caution">
    <text evidence="5">The sequence shown here is derived from an EMBL/GenBank/DDBJ whole genome shotgun (WGS) entry which is preliminary data.</text>
</comment>
<protein>
    <submittedName>
        <fullName evidence="5">Helix-turn-helix transcriptional regulator</fullName>
    </submittedName>
</protein>
<dbReference type="InterPro" id="IPR055767">
    <property type="entry name" value="DUF7343"/>
</dbReference>
<proteinExistence type="predicted"/>
<feature type="domain" description="DUF7345" evidence="4">
    <location>
        <begin position="80"/>
        <end position="221"/>
    </location>
</feature>
<sequence length="434" mass="44841">MRNPPRVFLVSLFALLLVGGVAAPVAGGAVAAPAASAPGATPSHGGLSGEIPAADALGTTAGPVTQIDTDFDPNTATGIRIEPTPDRDARWEVSVRYALADETEVGAFETAGERFLDGEIGPSPALFEGFAREASRNVDRTMRIESVEREVIVHEDPSEFEFAGDEAVAVGELRLTFVWTKFLGTEGENLVLGDALTTPEGTWLRSLGEGQTLEVATPEGYTVTGTPGATVPLRDNAVIIEGPRTFGEDERVAVVYASTGTVGPPWGMLAAAIVVAALLIAGSVVGYRRRESGAGGAAGTSGAAGANGTDGNGESPRPEADASAGPNAGTGASTDADPDGELSAAAGSEPEEDLSLLSDEERVERLLTENGGRMRQADIVAETGWSDAKVSQLLSEMADGERVEKLRLGRENLISLPDDDSDADGDSSDDPDRR</sequence>
<keyword evidence="2" id="KW-0812">Transmembrane</keyword>
<dbReference type="InterPro" id="IPR055769">
    <property type="entry name" value="DUF7345"/>
</dbReference>
<name>A0ABD5YFA4_9EURY</name>
<reference evidence="5 6" key="1">
    <citation type="journal article" date="2019" name="Int. J. Syst. Evol. Microbiol.">
        <title>The Global Catalogue of Microorganisms (GCM) 10K type strain sequencing project: providing services to taxonomists for standard genome sequencing and annotation.</title>
        <authorList>
            <consortium name="The Broad Institute Genomics Platform"/>
            <consortium name="The Broad Institute Genome Sequencing Center for Infectious Disease"/>
            <person name="Wu L."/>
            <person name="Ma J."/>
        </authorList>
    </citation>
    <scope>NUCLEOTIDE SEQUENCE [LARGE SCALE GENOMIC DNA]</scope>
    <source>
        <strain evidence="5 6">Q85</strain>
    </source>
</reference>
<gene>
    <name evidence="5" type="ORF">ACFQMK_14155</name>
</gene>
<feature type="region of interest" description="Disordered" evidence="1">
    <location>
        <begin position="291"/>
        <end position="355"/>
    </location>
</feature>
<feature type="compositionally biased region" description="Low complexity" evidence="1">
    <location>
        <begin position="300"/>
        <end position="313"/>
    </location>
</feature>
<keyword evidence="6" id="KW-1185">Reference proteome</keyword>